<dbReference type="InterPro" id="IPR011060">
    <property type="entry name" value="RibuloseP-bd_barrel"/>
</dbReference>
<dbReference type="GO" id="GO:0000162">
    <property type="term" value="P:L-tryptophan biosynthetic process"/>
    <property type="evidence" value="ECO:0007669"/>
    <property type="project" value="TreeGrafter"/>
</dbReference>
<evidence type="ECO:0000256" key="4">
    <source>
        <dbReference type="ARBA" id="ARBA00009667"/>
    </source>
</evidence>
<evidence type="ECO:0000256" key="11">
    <source>
        <dbReference type="ARBA" id="ARBA00030547"/>
    </source>
</evidence>
<keyword evidence="7 12" id="KW-0963">Cytoplasm</keyword>
<dbReference type="Gene3D" id="3.20.20.70">
    <property type="entry name" value="Aldolase class I"/>
    <property type="match status" value="1"/>
</dbReference>
<dbReference type="GO" id="GO:0000105">
    <property type="term" value="P:L-histidine biosynthetic process"/>
    <property type="evidence" value="ECO:0007669"/>
    <property type="project" value="UniProtKB-UniRule"/>
</dbReference>
<accession>A0AA42DKQ1</accession>
<sequence length="250" mass="26740">MRLYPAIDLKDGKCVRLVQGDYNAVTVFEDTPSEMAKRWEKEGGSYIHLVDLDGAKEGRSINEAAIKSIIEAVDIPVELGGGIRTLSQIEEKLALGVDRIILGSAAVRDKALVKEAINRFGSDKIVVGVDAKEGRVAIEGWLEVTDISAVDFCLALKKLGVKTIIYTDIAKDGMMQGPNVEETKRLVEATGLRIVASGGVATLADLQAVEEAGVEGAIIGKALYLGAIDLKEAVGLFEKQQPEGGKYNAQ</sequence>
<organism evidence="15 16">
    <name type="scientific">Holtiella tumoricola</name>
    <dbReference type="NCBI Taxonomy" id="3018743"/>
    <lineage>
        <taxon>Bacteria</taxon>
        <taxon>Bacillati</taxon>
        <taxon>Bacillota</taxon>
        <taxon>Clostridia</taxon>
        <taxon>Lachnospirales</taxon>
        <taxon>Cellulosilyticaceae</taxon>
        <taxon>Holtiella</taxon>
    </lineage>
</organism>
<dbReference type="PANTHER" id="PTHR43090">
    <property type="entry name" value="1-(5-PHOSPHORIBOSYL)-5-[(5-PHOSPHORIBOSYLAMINO)METHYLIDENEAMINO] IMIDAZOLE-4-CARBOXAMIDE ISOMERASE"/>
    <property type="match status" value="1"/>
</dbReference>
<dbReference type="SUPFAM" id="SSF51366">
    <property type="entry name" value="Ribulose-phoshate binding barrel"/>
    <property type="match status" value="1"/>
</dbReference>
<proteinExistence type="inferred from homology"/>
<evidence type="ECO:0000256" key="12">
    <source>
        <dbReference type="HAMAP-Rule" id="MF_01014"/>
    </source>
</evidence>
<feature type="active site" description="Proton acceptor" evidence="12">
    <location>
        <position position="8"/>
    </location>
</feature>
<evidence type="ECO:0000313" key="15">
    <source>
        <dbReference type="EMBL" id="MDA3730585.1"/>
    </source>
</evidence>
<dbReference type="NCBIfam" id="TIGR00007">
    <property type="entry name" value="1-(5-phosphoribosyl)-5-[(5-phosphoribosylamino)methylideneamino]imidazole-4-carboxamide isomerase"/>
    <property type="match status" value="1"/>
</dbReference>
<dbReference type="Proteomes" id="UP001169242">
    <property type="component" value="Unassembled WGS sequence"/>
</dbReference>
<keyword evidence="9 12" id="KW-0368">Histidine biosynthesis</keyword>
<evidence type="ECO:0000256" key="6">
    <source>
        <dbReference type="ARBA" id="ARBA00018464"/>
    </source>
</evidence>
<dbReference type="InterPro" id="IPR013785">
    <property type="entry name" value="Aldolase_TIM"/>
</dbReference>
<keyword evidence="10 12" id="KW-0413">Isomerase</keyword>
<comment type="catalytic activity">
    <reaction evidence="1 12 14">
        <text>1-(5-phospho-beta-D-ribosyl)-5-[(5-phospho-beta-D-ribosylamino)methylideneamino]imidazole-4-carboxamide = 5-[(5-phospho-1-deoxy-D-ribulos-1-ylimino)methylamino]-1-(5-phospho-beta-D-ribosyl)imidazole-4-carboxamide</text>
        <dbReference type="Rhea" id="RHEA:15469"/>
        <dbReference type="ChEBI" id="CHEBI:58435"/>
        <dbReference type="ChEBI" id="CHEBI:58525"/>
        <dbReference type="EC" id="5.3.1.16"/>
    </reaction>
</comment>
<dbReference type="CDD" id="cd04732">
    <property type="entry name" value="HisA"/>
    <property type="match status" value="1"/>
</dbReference>
<evidence type="ECO:0000256" key="13">
    <source>
        <dbReference type="RuleBase" id="RU003657"/>
    </source>
</evidence>
<dbReference type="InterPro" id="IPR023016">
    <property type="entry name" value="HisA/PriA"/>
</dbReference>
<evidence type="ECO:0000313" key="16">
    <source>
        <dbReference type="Proteomes" id="UP001169242"/>
    </source>
</evidence>
<evidence type="ECO:0000256" key="2">
    <source>
        <dbReference type="ARBA" id="ARBA00004496"/>
    </source>
</evidence>
<gene>
    <name evidence="12 15" type="primary">hisA</name>
    <name evidence="15" type="ORF">PBV87_03620</name>
</gene>
<evidence type="ECO:0000256" key="14">
    <source>
        <dbReference type="RuleBase" id="RU003658"/>
    </source>
</evidence>
<keyword evidence="16" id="KW-1185">Reference proteome</keyword>
<comment type="subcellular location">
    <subcellularLocation>
        <location evidence="2 12 14">Cytoplasm</location>
    </subcellularLocation>
</comment>
<comment type="caution">
    <text evidence="15">The sequence shown here is derived from an EMBL/GenBank/DDBJ whole genome shotgun (WGS) entry which is preliminary data.</text>
</comment>
<comment type="pathway">
    <text evidence="3 12 14">Amino-acid biosynthesis; L-histidine biosynthesis; L-histidine from 5-phospho-alpha-D-ribose 1-diphosphate: step 4/9.</text>
</comment>
<protein>
    <recommendedName>
        <fullName evidence="6 12">1-(5-phosphoribosyl)-5-[(5-phosphoribosylamino)methylideneamino] imidazole-4-carboxamide isomerase</fullName>
        <ecNumber evidence="5 12">5.3.1.16</ecNumber>
    </recommendedName>
    <alternativeName>
        <fullName evidence="11 12">Phosphoribosylformimino-5-aminoimidazole carboxamide ribotide isomerase</fullName>
    </alternativeName>
</protein>
<evidence type="ECO:0000256" key="1">
    <source>
        <dbReference type="ARBA" id="ARBA00000901"/>
    </source>
</evidence>
<dbReference type="Pfam" id="PF00977">
    <property type="entry name" value="His_biosynth"/>
    <property type="match status" value="1"/>
</dbReference>
<evidence type="ECO:0000256" key="10">
    <source>
        <dbReference type="ARBA" id="ARBA00023235"/>
    </source>
</evidence>
<keyword evidence="8 12" id="KW-0028">Amino-acid biosynthesis</keyword>
<dbReference type="PANTHER" id="PTHR43090:SF2">
    <property type="entry name" value="1-(5-PHOSPHORIBOSYL)-5-[(5-PHOSPHORIBOSYLAMINO)METHYLIDENEAMINO] IMIDAZOLE-4-CARBOXAMIDE ISOMERASE"/>
    <property type="match status" value="1"/>
</dbReference>
<reference evidence="15" key="1">
    <citation type="journal article" date="2023" name="Int. J. Syst. Evol. Microbiol.">
        <title>&lt;i&gt;Holtiella tumoricola&lt;/i&gt; gen. nov. sp. nov., isolated from a human clinical sample.</title>
        <authorList>
            <person name="Allen-Vercoe E."/>
            <person name="Daigneault M.C."/>
            <person name="Vancuren S.J."/>
            <person name="Cochrane K."/>
            <person name="O'Neal L.L."/>
            <person name="Sankaranarayanan K."/>
            <person name="Lawson P.A."/>
        </authorList>
    </citation>
    <scope>NUCLEOTIDE SEQUENCE</scope>
    <source>
        <strain evidence="15">CC70A</strain>
    </source>
</reference>
<evidence type="ECO:0000256" key="3">
    <source>
        <dbReference type="ARBA" id="ARBA00005133"/>
    </source>
</evidence>
<evidence type="ECO:0000256" key="5">
    <source>
        <dbReference type="ARBA" id="ARBA00012550"/>
    </source>
</evidence>
<dbReference type="RefSeq" id="WP_271011180.1">
    <property type="nucleotide sequence ID" value="NZ_JAQIFT010000016.1"/>
</dbReference>
<name>A0AA42DKQ1_9FIRM</name>
<evidence type="ECO:0000256" key="9">
    <source>
        <dbReference type="ARBA" id="ARBA00023102"/>
    </source>
</evidence>
<dbReference type="FunFam" id="3.20.20.70:FF:000009">
    <property type="entry name" value="1-(5-phosphoribosyl)-5-[(5-phosphoribosylamino)methylideneamino] imidazole-4-carboxamide isomerase"/>
    <property type="match status" value="1"/>
</dbReference>
<evidence type="ECO:0000256" key="7">
    <source>
        <dbReference type="ARBA" id="ARBA00022490"/>
    </source>
</evidence>
<dbReference type="AlphaFoldDB" id="A0AA42DKQ1"/>
<dbReference type="NCBIfam" id="NF010112">
    <property type="entry name" value="PRK13585.1"/>
    <property type="match status" value="1"/>
</dbReference>
<dbReference type="EMBL" id="JAQIFT010000016">
    <property type="protein sequence ID" value="MDA3730585.1"/>
    <property type="molecule type" value="Genomic_DNA"/>
</dbReference>
<feature type="active site" description="Proton donor" evidence="12">
    <location>
        <position position="130"/>
    </location>
</feature>
<dbReference type="InterPro" id="IPR006062">
    <property type="entry name" value="His_biosynth"/>
</dbReference>
<dbReference type="InterPro" id="IPR044524">
    <property type="entry name" value="Isoase_HisA-like"/>
</dbReference>
<dbReference type="GO" id="GO:0003949">
    <property type="term" value="F:1-(5-phosphoribosyl)-5-[(5-phosphoribosylamino)methylideneamino]imidazole-4-carboxamide isomerase activity"/>
    <property type="evidence" value="ECO:0007669"/>
    <property type="project" value="UniProtKB-UniRule"/>
</dbReference>
<dbReference type="InterPro" id="IPR006063">
    <property type="entry name" value="HisA_bact_arch"/>
</dbReference>
<evidence type="ECO:0000256" key="8">
    <source>
        <dbReference type="ARBA" id="ARBA00022605"/>
    </source>
</evidence>
<dbReference type="EC" id="5.3.1.16" evidence="5 12"/>
<comment type="similarity">
    <text evidence="4 12 13">Belongs to the HisA/HisF family.</text>
</comment>
<dbReference type="GO" id="GO:0005737">
    <property type="term" value="C:cytoplasm"/>
    <property type="evidence" value="ECO:0007669"/>
    <property type="project" value="UniProtKB-SubCell"/>
</dbReference>
<dbReference type="HAMAP" id="MF_01014">
    <property type="entry name" value="HisA"/>
    <property type="match status" value="1"/>
</dbReference>